<evidence type="ECO:0000313" key="1">
    <source>
        <dbReference type="EMBL" id="TRU46408.1"/>
    </source>
</evidence>
<reference evidence="1 2" key="1">
    <citation type="submission" date="2019-01" db="EMBL/GenBank/DDBJ databases">
        <title>Coherence of Microcystis species and biogeography revealed through population genomics.</title>
        <authorList>
            <person name="Perez-Carrascal O.M."/>
            <person name="Terrat Y."/>
            <person name="Giani A."/>
            <person name="Fortin N."/>
            <person name="Tromas N."/>
            <person name="Shapiro B.J."/>
        </authorList>
    </citation>
    <scope>NUCLEOTIDE SEQUENCE [LARGE SCALE GENOMIC DNA]</scope>
    <source>
        <strain evidence="1">Ma_QC_Ca_00000000_S207</strain>
    </source>
</reference>
<sequence>MNLPIQSQPVIRQYSTVAIQNGIYAQDCSAWDWVKCGAIAAGCAAACVLTDGAACIACMGPVYDSCKQCL</sequence>
<proteinExistence type="predicted"/>
<protein>
    <submittedName>
        <fullName evidence="1">Uncharacterized protein</fullName>
    </submittedName>
</protein>
<dbReference type="Proteomes" id="UP000320293">
    <property type="component" value="Unassembled WGS sequence"/>
</dbReference>
<gene>
    <name evidence="1" type="ORF">EWV91_12790</name>
</gene>
<organism evidence="1 2">
    <name type="scientific">Microcystis aeruginosa Ma_QC_Ca_00000000_S207</name>
    <dbReference type="NCBI Taxonomy" id="2486251"/>
    <lineage>
        <taxon>Bacteria</taxon>
        <taxon>Bacillati</taxon>
        <taxon>Cyanobacteriota</taxon>
        <taxon>Cyanophyceae</taxon>
        <taxon>Oscillatoriophycideae</taxon>
        <taxon>Chroococcales</taxon>
        <taxon>Microcystaceae</taxon>
        <taxon>Microcystis</taxon>
    </lineage>
</organism>
<comment type="caution">
    <text evidence="1">The sequence shown here is derived from an EMBL/GenBank/DDBJ whole genome shotgun (WGS) entry which is preliminary data.</text>
</comment>
<name>A0A552FI63_MICAE</name>
<dbReference type="AlphaFoldDB" id="A0A552FI63"/>
<dbReference type="EMBL" id="SFBF01000244">
    <property type="protein sequence ID" value="TRU46408.1"/>
    <property type="molecule type" value="Genomic_DNA"/>
</dbReference>
<evidence type="ECO:0000313" key="2">
    <source>
        <dbReference type="Proteomes" id="UP000320293"/>
    </source>
</evidence>
<accession>A0A552FI63</accession>